<proteinExistence type="predicted"/>
<evidence type="ECO:0000256" key="1">
    <source>
        <dbReference type="SAM" id="MobiDB-lite"/>
    </source>
</evidence>
<feature type="region of interest" description="Disordered" evidence="1">
    <location>
        <begin position="109"/>
        <end position="136"/>
    </location>
</feature>
<dbReference type="AlphaFoldDB" id="A0A813M275"/>
<keyword evidence="3" id="KW-1185">Reference proteome</keyword>
<dbReference type="GO" id="GO:0051015">
    <property type="term" value="F:actin filament binding"/>
    <property type="evidence" value="ECO:0007669"/>
    <property type="project" value="TreeGrafter"/>
</dbReference>
<dbReference type="GO" id="GO:0030027">
    <property type="term" value="C:lamellipodium"/>
    <property type="evidence" value="ECO:0007669"/>
    <property type="project" value="TreeGrafter"/>
</dbReference>
<dbReference type="GO" id="GO:0015629">
    <property type="term" value="C:actin cytoskeleton"/>
    <property type="evidence" value="ECO:0007669"/>
    <property type="project" value="InterPro"/>
</dbReference>
<organism evidence="2 3">
    <name type="scientific">Brachionus calyciflorus</name>
    <dbReference type="NCBI Taxonomy" id="104777"/>
    <lineage>
        <taxon>Eukaryota</taxon>
        <taxon>Metazoa</taxon>
        <taxon>Spiralia</taxon>
        <taxon>Gnathifera</taxon>
        <taxon>Rotifera</taxon>
        <taxon>Eurotatoria</taxon>
        <taxon>Monogononta</taxon>
        <taxon>Pseudotrocha</taxon>
        <taxon>Ploima</taxon>
        <taxon>Brachionidae</taxon>
        <taxon>Brachionus</taxon>
    </lineage>
</organism>
<gene>
    <name evidence="2" type="ORF">OXX778_LOCUS1303</name>
</gene>
<reference evidence="2" key="1">
    <citation type="submission" date="2021-02" db="EMBL/GenBank/DDBJ databases">
        <authorList>
            <person name="Nowell W R."/>
        </authorList>
    </citation>
    <scope>NUCLEOTIDE SEQUENCE</scope>
    <source>
        <strain evidence="2">Ploen Becks lab</strain>
    </source>
</reference>
<name>A0A813M275_9BILA</name>
<accession>A0A813M275</accession>
<dbReference type="GO" id="GO:0007015">
    <property type="term" value="P:actin filament organization"/>
    <property type="evidence" value="ECO:0007669"/>
    <property type="project" value="InterPro"/>
</dbReference>
<dbReference type="OrthoDB" id="10267127at2759"/>
<sequence length="552" mass="63101">MSAESANSDESSKSARSSTSSLEINNFLKSCSWLNDLIELHYFPYNSCNSLTIYSYKYWSNENKILVGTKENNVKEVYFKTCFCNLFTNDESSVDITGIESILSTRSSVSSNASNNHQNTFTSQEDGQTNRKNSVVNSTNITDDKSVYSANETEFLYLEPVIKVHKLSKSKADACVSSLDIFDVNNFSVLVVAFVIKRKPEFFVNIYCDFETKNLDLMIECEREFELSTMPHRVTNINLIKMNDNEQKSETCIFVNSSQKTNYLYMIDIKNRKFDLIEKIESIFIEFNSENFSDNCTSHDMKYLSSTKSNIIDRRLTAIGCQNGLVGVYLIDMVKNEILKFWEQEHDSFITQLQFFTIKSTLDWLKLDFDKINLLVLRSLEPTRIYNNVIYGEDDFESYQDLEINANYDLVTSAVVYDATFSGFNSIVLGTFGKALLFFCPIPTVKDEEIDKQATLTLQSDLSNLEQSFKIENESRRIKPKFSYELKRETMLKNSILGLSTGLFSNNGALDLAAFTLNGISIWQYDPDKVIDLVNKLVEKKGSLNILDSSCL</sequence>
<dbReference type="InterPro" id="IPR029982">
    <property type="entry name" value="Kptn"/>
</dbReference>
<comment type="caution">
    <text evidence="2">The sequence shown here is derived from an EMBL/GenBank/DDBJ whole genome shotgun (WGS) entry which is preliminary data.</text>
</comment>
<feature type="compositionally biased region" description="Low complexity" evidence="1">
    <location>
        <begin position="109"/>
        <end position="119"/>
    </location>
</feature>
<feature type="compositionally biased region" description="Polar residues" evidence="1">
    <location>
        <begin position="120"/>
        <end position="136"/>
    </location>
</feature>
<dbReference type="Proteomes" id="UP000663879">
    <property type="component" value="Unassembled WGS sequence"/>
</dbReference>
<evidence type="ECO:0000313" key="2">
    <source>
        <dbReference type="EMBL" id="CAF0713111.1"/>
    </source>
</evidence>
<dbReference type="PANTHER" id="PTHR15435">
    <property type="entry name" value="KICSTOR COMPLEX PROTEIN KAPTIN"/>
    <property type="match status" value="1"/>
</dbReference>
<dbReference type="GO" id="GO:0034198">
    <property type="term" value="P:cellular response to amino acid starvation"/>
    <property type="evidence" value="ECO:0007669"/>
    <property type="project" value="TreeGrafter"/>
</dbReference>
<evidence type="ECO:0000313" key="3">
    <source>
        <dbReference type="Proteomes" id="UP000663879"/>
    </source>
</evidence>
<dbReference type="PANTHER" id="PTHR15435:SF2">
    <property type="entry name" value="KICSTOR COMPLEX PROTEIN KAPTIN"/>
    <property type="match status" value="1"/>
</dbReference>
<dbReference type="EMBL" id="CAJNOC010000080">
    <property type="protein sequence ID" value="CAF0713111.1"/>
    <property type="molecule type" value="Genomic_DNA"/>
</dbReference>
<protein>
    <submittedName>
        <fullName evidence="2">Uncharacterized protein</fullName>
    </submittedName>
</protein>
<dbReference type="GO" id="GO:1904262">
    <property type="term" value="P:negative regulation of TORC1 signaling"/>
    <property type="evidence" value="ECO:0007669"/>
    <property type="project" value="TreeGrafter"/>
</dbReference>